<dbReference type="Pfam" id="PF13577">
    <property type="entry name" value="SnoaL_4"/>
    <property type="match status" value="1"/>
</dbReference>
<feature type="domain" description="SnoaL-like" evidence="1">
    <location>
        <begin position="3"/>
        <end position="128"/>
    </location>
</feature>
<evidence type="ECO:0000259" key="1">
    <source>
        <dbReference type="Pfam" id="PF13577"/>
    </source>
</evidence>
<organism evidence="2 3">
    <name type="scientific">Rhodococcus ruber</name>
    <dbReference type="NCBI Taxonomy" id="1830"/>
    <lineage>
        <taxon>Bacteria</taxon>
        <taxon>Bacillati</taxon>
        <taxon>Actinomycetota</taxon>
        <taxon>Actinomycetes</taxon>
        <taxon>Mycobacteriales</taxon>
        <taxon>Nocardiaceae</taxon>
        <taxon>Rhodococcus</taxon>
    </lineage>
</organism>
<dbReference type="RefSeq" id="WP_003938439.1">
    <property type="nucleotide sequence ID" value="NZ_CP023714.1"/>
</dbReference>
<dbReference type="Gene3D" id="3.10.450.50">
    <property type="match status" value="1"/>
</dbReference>
<dbReference type="AlphaFoldDB" id="A0A098BIE4"/>
<dbReference type="CDD" id="cd00531">
    <property type="entry name" value="NTF2_like"/>
    <property type="match status" value="1"/>
</dbReference>
<dbReference type="InterPro" id="IPR032710">
    <property type="entry name" value="NTF2-like_dom_sf"/>
</dbReference>
<proteinExistence type="predicted"/>
<name>A0A098BIE4_9NOCA</name>
<dbReference type="EMBL" id="CCSD01000046">
    <property type="protein sequence ID" value="CDZ87982.1"/>
    <property type="molecule type" value="Genomic_DNA"/>
</dbReference>
<accession>A0A098BIE4</accession>
<dbReference type="SUPFAM" id="SSF54427">
    <property type="entry name" value="NTF2-like"/>
    <property type="match status" value="1"/>
</dbReference>
<evidence type="ECO:0000313" key="2">
    <source>
        <dbReference type="EMBL" id="CDZ87982.1"/>
    </source>
</evidence>
<evidence type="ECO:0000313" key="3">
    <source>
        <dbReference type="Proteomes" id="UP000042997"/>
    </source>
</evidence>
<protein>
    <recommendedName>
        <fullName evidence="1">SnoaL-like domain-containing protein</fullName>
    </recommendedName>
</protein>
<reference evidence="2 3" key="1">
    <citation type="journal article" date="2014" name="Genome Announc.">
        <title>Draft Genome Sequence of Propane- and Butane-Oxidizing Actinobacterium Rhodococcus ruber IEGM 231.</title>
        <authorList>
            <person name="Ivshina I.B."/>
            <person name="Kuyukina M.S."/>
            <person name="Krivoruchko A.V."/>
            <person name="Barbe V."/>
            <person name="Fischer C."/>
        </authorList>
    </citation>
    <scope>NUCLEOTIDE SEQUENCE [LARGE SCALE GENOMIC DNA]</scope>
</reference>
<dbReference type="InterPro" id="IPR037401">
    <property type="entry name" value="SnoaL-like"/>
</dbReference>
<dbReference type="Proteomes" id="UP000042997">
    <property type="component" value="Unassembled WGS sequence"/>
</dbReference>
<dbReference type="GeneID" id="66833114"/>
<dbReference type="OrthoDB" id="1492465at2"/>
<gene>
    <name evidence="2" type="ORF">RHRU231_360102</name>
</gene>
<dbReference type="eggNOG" id="COG5517">
    <property type="taxonomic scope" value="Bacteria"/>
</dbReference>
<sequence>MSLRNEIENALARYALAYDDGDMDGVERVFGETAVFTMKIGDGDLIGPLNGREEIMGLFRGAHESQTDQRRHITTNLLIDEIDEKNVRTVSYLLITSAENGALRALSTGKYEDEWTRSGGDWVLTKRHIALDLPY</sequence>